<comment type="caution">
    <text evidence="1">The sequence shown here is derived from an EMBL/GenBank/DDBJ whole genome shotgun (WGS) entry which is preliminary data.</text>
</comment>
<feature type="non-terminal residue" evidence="1">
    <location>
        <position position="375"/>
    </location>
</feature>
<evidence type="ECO:0000313" key="2">
    <source>
        <dbReference type="Proteomes" id="UP001569414"/>
    </source>
</evidence>
<sequence>GITLTGTDAADTFTVLSTANQVAVEGITFTNVDVVAADGATGDKGESDIVNATDIDVYLTGNDKELSTNGILFQQIESGNVTDTHLFGSATASDSVLVLDINEITANAIAFTGISELDLGTGGGDVTGVDGADWQLTANNKQVISSGITFSNADTLNAQNGNVIGVAARKEEFALDDNGDVTLGVNEMTFTGIDRITDNGSDSDPADSLVSNLSSSDWSLTATDNQVTHSGITITGIEVLSGGLATLNGDVDGDSSDTYSLASNGDVTVDAMTFAAMEKIVAASGTDTVQASAVSGINLLGSQSLSAAVTNGTTGTLIVEGIERVTDTGEITGTSGADRFVVVDLSGDTVVQSQNIDFYGVSKVDGGDDSDTLVG</sequence>
<dbReference type="EMBL" id="JBGMEL010000050">
    <property type="protein sequence ID" value="MFA0792698.1"/>
    <property type="molecule type" value="Genomic_DNA"/>
</dbReference>
<name>A0ABV4NT70_9GAMM</name>
<evidence type="ECO:0000313" key="1">
    <source>
        <dbReference type="EMBL" id="MFA0792698.1"/>
    </source>
</evidence>
<keyword evidence="2" id="KW-1185">Reference proteome</keyword>
<feature type="non-terminal residue" evidence="1">
    <location>
        <position position="1"/>
    </location>
</feature>
<dbReference type="RefSeq" id="WP_371845079.1">
    <property type="nucleotide sequence ID" value="NZ_JBGMEL010000050.1"/>
</dbReference>
<dbReference type="Proteomes" id="UP001569414">
    <property type="component" value="Unassembled WGS sequence"/>
</dbReference>
<organism evidence="1 2">
    <name type="scientific">Microbulbifer echini</name>
    <dbReference type="NCBI Taxonomy" id="1529067"/>
    <lineage>
        <taxon>Bacteria</taxon>
        <taxon>Pseudomonadati</taxon>
        <taxon>Pseudomonadota</taxon>
        <taxon>Gammaproteobacteria</taxon>
        <taxon>Cellvibrionales</taxon>
        <taxon>Microbulbiferaceae</taxon>
        <taxon>Microbulbifer</taxon>
    </lineage>
</organism>
<reference evidence="1 2" key="1">
    <citation type="submission" date="2024-08" db="EMBL/GenBank/DDBJ databases">
        <authorList>
            <person name="Ishaq N."/>
        </authorList>
    </citation>
    <scope>NUCLEOTIDE SEQUENCE [LARGE SCALE GENOMIC DNA]</scope>
    <source>
        <strain evidence="1 2">JCM 30400</strain>
    </source>
</reference>
<protein>
    <submittedName>
        <fullName evidence="1">Uncharacterized protein</fullName>
    </submittedName>
</protein>
<proteinExistence type="predicted"/>
<gene>
    <name evidence="1" type="ORF">ACCI51_19395</name>
</gene>
<accession>A0ABV4NT70</accession>